<name>A0ABP4GYW8_9PSEU</name>
<evidence type="ECO:0008006" key="5">
    <source>
        <dbReference type="Google" id="ProtNLM"/>
    </source>
</evidence>
<feature type="signal peptide" evidence="2">
    <location>
        <begin position="1"/>
        <end position="23"/>
    </location>
</feature>
<dbReference type="Proteomes" id="UP001500653">
    <property type="component" value="Unassembled WGS sequence"/>
</dbReference>
<gene>
    <name evidence="3" type="ORF">GCM10009676_25940</name>
</gene>
<dbReference type="EMBL" id="BAAALN010000006">
    <property type="protein sequence ID" value="GAA1239962.1"/>
    <property type="molecule type" value="Genomic_DNA"/>
</dbReference>
<proteinExistence type="predicted"/>
<evidence type="ECO:0000313" key="4">
    <source>
        <dbReference type="Proteomes" id="UP001500653"/>
    </source>
</evidence>
<evidence type="ECO:0000256" key="2">
    <source>
        <dbReference type="SAM" id="SignalP"/>
    </source>
</evidence>
<reference evidence="4" key="1">
    <citation type="journal article" date="2019" name="Int. J. Syst. Evol. Microbiol.">
        <title>The Global Catalogue of Microorganisms (GCM) 10K type strain sequencing project: providing services to taxonomists for standard genome sequencing and annotation.</title>
        <authorList>
            <consortium name="The Broad Institute Genomics Platform"/>
            <consortium name="The Broad Institute Genome Sequencing Center for Infectious Disease"/>
            <person name="Wu L."/>
            <person name="Ma J."/>
        </authorList>
    </citation>
    <scope>NUCLEOTIDE SEQUENCE [LARGE SCALE GENOMIC DNA]</scope>
    <source>
        <strain evidence="4">JCM 13023</strain>
    </source>
</reference>
<dbReference type="PROSITE" id="PS51257">
    <property type="entry name" value="PROKAR_LIPOPROTEIN"/>
    <property type="match status" value="1"/>
</dbReference>
<keyword evidence="4" id="KW-1185">Reference proteome</keyword>
<protein>
    <recommendedName>
        <fullName evidence="5">DUF4352 domain-containing protein</fullName>
    </recommendedName>
</protein>
<feature type="chain" id="PRO_5046766991" description="DUF4352 domain-containing protein" evidence="2">
    <location>
        <begin position="24"/>
        <end position="183"/>
    </location>
</feature>
<evidence type="ECO:0000256" key="1">
    <source>
        <dbReference type="SAM" id="MobiDB-lite"/>
    </source>
</evidence>
<comment type="caution">
    <text evidence="3">The sequence shown here is derived from an EMBL/GenBank/DDBJ whole genome shotgun (WGS) entry which is preliminary data.</text>
</comment>
<sequence>MRKGRPGLAVCALLALTACGAESATPTGGAAVPPGTTSRAPVSDTPARETPAQPAVLFGADHRFGSGLVVNVSEPKTFTPSDSAFPDADRAAAFTLTVYNETDKPYRISQLSVRAASGGERAPQVVDPTQGYTGIVEADSDLPAGERVELSYAFAVPPRHEMLKLTVCPDMSRESRAIYHGTV</sequence>
<feature type="region of interest" description="Disordered" evidence="1">
    <location>
        <begin position="24"/>
        <end position="49"/>
    </location>
</feature>
<accession>A0ABP4GYW8</accession>
<evidence type="ECO:0000313" key="3">
    <source>
        <dbReference type="EMBL" id="GAA1239962.1"/>
    </source>
</evidence>
<organism evidence="3 4">
    <name type="scientific">Prauserella halophila</name>
    <dbReference type="NCBI Taxonomy" id="185641"/>
    <lineage>
        <taxon>Bacteria</taxon>
        <taxon>Bacillati</taxon>
        <taxon>Actinomycetota</taxon>
        <taxon>Actinomycetes</taxon>
        <taxon>Pseudonocardiales</taxon>
        <taxon>Pseudonocardiaceae</taxon>
        <taxon>Prauserella</taxon>
    </lineage>
</organism>
<keyword evidence="2" id="KW-0732">Signal</keyword>